<dbReference type="SUPFAM" id="SSF53335">
    <property type="entry name" value="S-adenosyl-L-methionine-dependent methyltransferases"/>
    <property type="match status" value="1"/>
</dbReference>
<sequence length="237" mass="27290">MEIRYERFSRAWDDYSTVLEELASSPNARKICEVGGGANPFFSLDFVDRQQLDYAILDISAEELKKAPDGYRKLQGDVGSPKFDLPGQYDLIFSMQLAEHIENGIDFHKNIHGLLKKGAYAFHFFPTLYAPPFILNRFLPSSLSGNLLLWHSPDRVKEGNRGKFPAYYSWCLGPVKSQIDRLENLGYEVERYVGFFGHDYYQKWKPFHALSNLTASILLNYPVPILTSYAYVLLRKK</sequence>
<keyword evidence="2" id="KW-1185">Reference proteome</keyword>
<dbReference type="InterPro" id="IPR029063">
    <property type="entry name" value="SAM-dependent_MTases_sf"/>
</dbReference>
<evidence type="ECO:0000313" key="2">
    <source>
        <dbReference type="Proteomes" id="UP001328733"/>
    </source>
</evidence>
<dbReference type="GO" id="GO:0032259">
    <property type="term" value="P:methylation"/>
    <property type="evidence" value="ECO:0007669"/>
    <property type="project" value="UniProtKB-KW"/>
</dbReference>
<organism evidence="1 2">
    <name type="scientific">Pannus brasiliensis CCIBt3594</name>
    <dbReference type="NCBI Taxonomy" id="1427578"/>
    <lineage>
        <taxon>Bacteria</taxon>
        <taxon>Bacillati</taxon>
        <taxon>Cyanobacteriota</taxon>
        <taxon>Cyanophyceae</taxon>
        <taxon>Oscillatoriophycideae</taxon>
        <taxon>Chroococcales</taxon>
        <taxon>Microcystaceae</taxon>
        <taxon>Pannus</taxon>
    </lineage>
</organism>
<dbReference type="Gene3D" id="3.40.50.150">
    <property type="entry name" value="Vaccinia Virus protein VP39"/>
    <property type="match status" value="1"/>
</dbReference>
<gene>
    <name evidence="1" type="ORF">V0288_02235</name>
</gene>
<dbReference type="CDD" id="cd02440">
    <property type="entry name" value="AdoMet_MTases"/>
    <property type="match status" value="1"/>
</dbReference>
<proteinExistence type="predicted"/>
<name>A0AAW9QLC7_9CHRO</name>
<dbReference type="Proteomes" id="UP001328733">
    <property type="component" value="Unassembled WGS sequence"/>
</dbReference>
<keyword evidence="1" id="KW-0808">Transferase</keyword>
<dbReference type="GO" id="GO:0008168">
    <property type="term" value="F:methyltransferase activity"/>
    <property type="evidence" value="ECO:0007669"/>
    <property type="project" value="UniProtKB-KW"/>
</dbReference>
<reference evidence="1 2" key="1">
    <citation type="submission" date="2024-01" db="EMBL/GenBank/DDBJ databases">
        <title>Genomic insights into the taxonomy and metabolism of the cyanobacterium Pannus brasiliensis CCIBt3594.</title>
        <authorList>
            <person name="Machado M."/>
            <person name="Botero N.B."/>
            <person name="Andreote A.P.D."/>
            <person name="Feitosa A.M.T."/>
            <person name="Popin R."/>
            <person name="Sivonen K."/>
            <person name="Fiore M.F."/>
        </authorList>
    </citation>
    <scope>NUCLEOTIDE SEQUENCE [LARGE SCALE GENOMIC DNA]</scope>
    <source>
        <strain evidence="1 2">CCIBt3594</strain>
    </source>
</reference>
<comment type="caution">
    <text evidence="1">The sequence shown here is derived from an EMBL/GenBank/DDBJ whole genome shotgun (WGS) entry which is preliminary data.</text>
</comment>
<dbReference type="EMBL" id="JBAFSM010000003">
    <property type="protein sequence ID" value="MEG3435925.1"/>
    <property type="molecule type" value="Genomic_DNA"/>
</dbReference>
<dbReference type="AlphaFoldDB" id="A0AAW9QLC7"/>
<keyword evidence="1" id="KW-0489">Methyltransferase</keyword>
<accession>A0AAW9QLC7</accession>
<dbReference type="RefSeq" id="WP_332863377.1">
    <property type="nucleotide sequence ID" value="NZ_JBAFSM010000003.1"/>
</dbReference>
<protein>
    <submittedName>
        <fullName evidence="1">Methyltransferase domain-containing protein</fullName>
    </submittedName>
</protein>
<evidence type="ECO:0000313" key="1">
    <source>
        <dbReference type="EMBL" id="MEG3435925.1"/>
    </source>
</evidence>
<dbReference type="Pfam" id="PF13489">
    <property type="entry name" value="Methyltransf_23"/>
    <property type="match status" value="1"/>
</dbReference>